<proteinExistence type="predicted"/>
<reference evidence="1 2" key="1">
    <citation type="submission" date="2019-03" db="EMBL/GenBank/DDBJ databases">
        <title>Genomic Encyclopedia of Type Strains, Phase IV (KMG-IV): sequencing the most valuable type-strain genomes for metagenomic binning, comparative biology and taxonomic classification.</title>
        <authorList>
            <person name="Goeker M."/>
        </authorList>
    </citation>
    <scope>NUCLEOTIDE SEQUENCE [LARGE SCALE GENOMIC DNA]</scope>
    <source>
        <strain evidence="1 2">DSM 24455</strain>
    </source>
</reference>
<comment type="caution">
    <text evidence="1">The sequence shown here is derived from an EMBL/GenBank/DDBJ whole genome shotgun (WGS) entry which is preliminary data.</text>
</comment>
<protein>
    <submittedName>
        <fullName evidence="1">Uncharacterized protein</fullName>
    </submittedName>
</protein>
<dbReference type="Proteomes" id="UP000295325">
    <property type="component" value="Unassembled WGS sequence"/>
</dbReference>
<keyword evidence="2" id="KW-1185">Reference proteome</keyword>
<accession>A0A4R7K9M1</accession>
<gene>
    <name evidence="1" type="ORF">EDD71_12423</name>
</gene>
<evidence type="ECO:0000313" key="2">
    <source>
        <dbReference type="Proteomes" id="UP000295325"/>
    </source>
</evidence>
<sequence>MGTVDFAQNWKWAEINHVDIAVKGDKIVIRNGCLYH</sequence>
<evidence type="ECO:0000313" key="1">
    <source>
        <dbReference type="EMBL" id="TDT50810.1"/>
    </source>
</evidence>
<name>A0A4R7K9M1_9CLOT</name>
<dbReference type="EMBL" id="SOAZ01000024">
    <property type="protein sequence ID" value="TDT50810.1"/>
    <property type="molecule type" value="Genomic_DNA"/>
</dbReference>
<organism evidence="1 2">
    <name type="scientific">Fonticella tunisiensis</name>
    <dbReference type="NCBI Taxonomy" id="1096341"/>
    <lineage>
        <taxon>Bacteria</taxon>
        <taxon>Bacillati</taxon>
        <taxon>Bacillota</taxon>
        <taxon>Clostridia</taxon>
        <taxon>Eubacteriales</taxon>
        <taxon>Clostridiaceae</taxon>
        <taxon>Fonticella</taxon>
    </lineage>
</organism>
<dbReference type="AlphaFoldDB" id="A0A4R7K9M1"/>